<feature type="compositionally biased region" description="Basic and acidic residues" evidence="1">
    <location>
        <begin position="185"/>
        <end position="199"/>
    </location>
</feature>
<dbReference type="AlphaFoldDB" id="A0A9W6R3X1"/>
<dbReference type="Pfam" id="PF21725">
    <property type="entry name" value="T7SS_signal"/>
    <property type="match status" value="1"/>
</dbReference>
<evidence type="ECO:0000313" key="4">
    <source>
        <dbReference type="Proteomes" id="UP001165136"/>
    </source>
</evidence>
<dbReference type="EMBL" id="BSTI01000007">
    <property type="protein sequence ID" value="GLY67030.1"/>
    <property type="molecule type" value="Genomic_DNA"/>
</dbReference>
<evidence type="ECO:0000256" key="1">
    <source>
        <dbReference type="SAM" id="MobiDB-lite"/>
    </source>
</evidence>
<proteinExistence type="predicted"/>
<dbReference type="Proteomes" id="UP001165136">
    <property type="component" value="Unassembled WGS sequence"/>
</dbReference>
<protein>
    <recommendedName>
        <fullName evidence="2">Putative T7SS secretion signal domain-containing protein</fullName>
    </recommendedName>
</protein>
<comment type="caution">
    <text evidence="3">The sequence shown here is derived from an EMBL/GenBank/DDBJ whole genome shotgun (WGS) entry which is preliminary data.</text>
</comment>
<name>A0A9W6R3X1_9PSEU</name>
<organism evidence="3 4">
    <name type="scientific">Amycolatopsis taiwanensis</name>
    <dbReference type="NCBI Taxonomy" id="342230"/>
    <lineage>
        <taxon>Bacteria</taxon>
        <taxon>Bacillati</taxon>
        <taxon>Actinomycetota</taxon>
        <taxon>Actinomycetes</taxon>
        <taxon>Pseudonocardiales</taxon>
        <taxon>Pseudonocardiaceae</taxon>
        <taxon>Amycolatopsis</taxon>
    </lineage>
</organism>
<evidence type="ECO:0000313" key="3">
    <source>
        <dbReference type="EMBL" id="GLY67030.1"/>
    </source>
</evidence>
<dbReference type="InterPro" id="IPR049082">
    <property type="entry name" value="T7SS_signal"/>
</dbReference>
<feature type="domain" description="Putative T7SS secretion signal" evidence="2">
    <location>
        <begin position="3"/>
        <end position="165"/>
    </location>
</feature>
<gene>
    <name evidence="3" type="ORF">Atai01_36490</name>
</gene>
<keyword evidence="4" id="KW-1185">Reference proteome</keyword>
<dbReference type="RefSeq" id="WP_285487611.1">
    <property type="nucleotide sequence ID" value="NZ_BSTI01000007.1"/>
</dbReference>
<sequence length="465" mass="46970">MAELGETTNPKDLIPGEPGAITNDLRGLLSNIKGLHGIGGDLGRIDPVQWAGEASSAFRDKFSAEPPKWLNAAELIGESGKYLADYGDVLTWAQGQAQRAIEMYTQAQAASRAAAAKYDVQAQAAQAAGQMIAPFADPAQGAMQNAQGILSQARQALEQAGGAVAYAFGLEPDGEGKYSKTLGEREFGADNRQKQRRWDPATGQWVEEDPGGWQRNRFGKSYSKEFGNQADGLLGSGIGDLLKGLGIDVPEKTWKASADVALLEGSIEGKFDSGLVSGSGKLEGGVLGAGASAEATASWLGVSGKAEAEAYLAKGSAEGELKFGDHAGVSGKGEAFVGAKAEAEGNIGWTGAEGSASAFAGARAEGEASAEVAGVGAGVTGEAWAGAGAEASGQFGMGNDGKFHVGGSVGVALGVGGKVGFDVSVDPGEVVSTVTDTAKEVGNVASDVGHGIASGAKSVGHFLGF</sequence>
<reference evidence="3" key="1">
    <citation type="submission" date="2023-03" db="EMBL/GenBank/DDBJ databases">
        <title>Amycolatopsis taiwanensis NBRC 103393.</title>
        <authorList>
            <person name="Ichikawa N."/>
            <person name="Sato H."/>
            <person name="Tonouchi N."/>
        </authorList>
    </citation>
    <scope>NUCLEOTIDE SEQUENCE</scope>
    <source>
        <strain evidence="3">NBRC 103393</strain>
    </source>
</reference>
<feature type="region of interest" description="Disordered" evidence="1">
    <location>
        <begin position="185"/>
        <end position="219"/>
    </location>
</feature>
<evidence type="ECO:0000259" key="2">
    <source>
        <dbReference type="Pfam" id="PF21725"/>
    </source>
</evidence>
<accession>A0A9W6R3X1</accession>